<dbReference type="InterPro" id="IPR053378">
    <property type="entry name" value="Prenyl_diphosphate_synthase"/>
</dbReference>
<dbReference type="CDD" id="cd00685">
    <property type="entry name" value="Trans_IPPS_HT"/>
    <property type="match status" value="1"/>
</dbReference>
<evidence type="ECO:0000256" key="9">
    <source>
        <dbReference type="ARBA" id="ARBA00032380"/>
    </source>
</evidence>
<dbReference type="FunFam" id="1.10.600.10:FF:000001">
    <property type="entry name" value="Geranylgeranyl diphosphate synthase"/>
    <property type="match status" value="1"/>
</dbReference>
<keyword evidence="8" id="KW-0414">Isoprene biosynthesis</keyword>
<dbReference type="Gene3D" id="1.10.600.10">
    <property type="entry name" value="Farnesyl Diphosphate Synthase"/>
    <property type="match status" value="1"/>
</dbReference>
<dbReference type="SUPFAM" id="SSF48576">
    <property type="entry name" value="Terpenoid synthases"/>
    <property type="match status" value="1"/>
</dbReference>
<dbReference type="SFLD" id="SFLDG01017">
    <property type="entry name" value="Polyprenyl_Transferase_Like"/>
    <property type="match status" value="1"/>
</dbReference>
<dbReference type="InterPro" id="IPR033749">
    <property type="entry name" value="Polyprenyl_synt_CS"/>
</dbReference>
<evidence type="ECO:0000256" key="4">
    <source>
        <dbReference type="ARBA" id="ARBA00015100"/>
    </source>
</evidence>
<evidence type="ECO:0000313" key="13">
    <source>
        <dbReference type="EMBL" id="SLM85375.1"/>
    </source>
</evidence>
<dbReference type="AlphaFoldDB" id="A0A1X6WM78"/>
<dbReference type="Pfam" id="PF00348">
    <property type="entry name" value="polyprenyl_synt"/>
    <property type="match status" value="1"/>
</dbReference>
<accession>A0A1X6WM78</accession>
<evidence type="ECO:0000313" key="14">
    <source>
        <dbReference type="Proteomes" id="UP000195918"/>
    </source>
</evidence>
<evidence type="ECO:0000256" key="2">
    <source>
        <dbReference type="ARBA" id="ARBA00006706"/>
    </source>
</evidence>
<dbReference type="PROSITE" id="PS00444">
    <property type="entry name" value="POLYPRENYL_SYNTHASE_2"/>
    <property type="match status" value="1"/>
</dbReference>
<dbReference type="PANTHER" id="PTHR43281">
    <property type="entry name" value="FARNESYL DIPHOSPHATE SYNTHASE"/>
    <property type="match status" value="1"/>
</dbReference>
<dbReference type="InterPro" id="IPR008949">
    <property type="entry name" value="Isoprenoid_synthase_dom_sf"/>
</dbReference>
<evidence type="ECO:0000256" key="12">
    <source>
        <dbReference type="RuleBase" id="RU004466"/>
    </source>
</evidence>
<dbReference type="PROSITE" id="PS00723">
    <property type="entry name" value="POLYPRENYL_SYNTHASE_1"/>
    <property type="match status" value="1"/>
</dbReference>
<gene>
    <name evidence="13" type="ORF">FM121_04705</name>
</gene>
<dbReference type="RefSeq" id="WP_256958408.1">
    <property type="nucleotide sequence ID" value="NZ_FWFD01000008.1"/>
</dbReference>
<evidence type="ECO:0000256" key="3">
    <source>
        <dbReference type="ARBA" id="ARBA00012439"/>
    </source>
</evidence>
<reference evidence="14" key="1">
    <citation type="submission" date="2017-02" db="EMBL/GenBank/DDBJ databases">
        <authorList>
            <person name="Dridi B."/>
        </authorList>
    </citation>
    <scope>NUCLEOTIDE SEQUENCE [LARGE SCALE GENOMIC DNA]</scope>
    <source>
        <strain evidence="14">bH819</strain>
    </source>
</reference>
<comment type="cofactor">
    <cofactor evidence="1">
        <name>Mg(2+)</name>
        <dbReference type="ChEBI" id="CHEBI:18420"/>
    </cofactor>
</comment>
<evidence type="ECO:0000256" key="5">
    <source>
        <dbReference type="ARBA" id="ARBA00022679"/>
    </source>
</evidence>
<protein>
    <recommendedName>
        <fullName evidence="4">Farnesyl diphosphate synthase</fullName>
        <ecNumber evidence="3">2.5.1.10</ecNumber>
    </recommendedName>
    <alternativeName>
        <fullName evidence="10">(2E,6E)-farnesyl diphosphate synthase</fullName>
    </alternativeName>
    <alternativeName>
        <fullName evidence="9">Geranyltranstransferase</fullName>
    </alternativeName>
</protein>
<dbReference type="Proteomes" id="UP000195918">
    <property type="component" value="Unassembled WGS sequence"/>
</dbReference>
<evidence type="ECO:0000256" key="10">
    <source>
        <dbReference type="ARBA" id="ARBA00032873"/>
    </source>
</evidence>
<keyword evidence="6" id="KW-0479">Metal-binding</keyword>
<dbReference type="NCBIfam" id="NF045485">
    <property type="entry name" value="FPPsyn"/>
    <property type="match status" value="1"/>
</dbReference>
<name>A0A1X6WM78_9ENTE</name>
<proteinExistence type="inferred from homology"/>
<sequence length="298" mass="33126">MMLTYKEFSANNIPFINQTMVTFLKKSNQSELLLESMAYSLMAGGKRFRPLLLLATVDFFEVSFESQHYDVAAALEMVHTYSLIHDDLPAMDDDDLRRGKPTNHKIYGEAVAILSGDALLTEAFHLVSTAEIESALKVELIRLFANASGSSGMIAGQMEDMLGENKKITLKELQDMHSKKTGELIKYAVEAGASLSTDNLEVKKYLIEYAEYLGIAFQVRDDLLDVIGDETIIGKKIGADAAHDKNTYVSLLGIKGAQTAFESYCDNAQEALNQAKEILNYDKKETLLDVILEELKVM</sequence>
<dbReference type="EMBL" id="FWFD01000008">
    <property type="protein sequence ID" value="SLM85375.1"/>
    <property type="molecule type" value="Genomic_DNA"/>
</dbReference>
<keyword evidence="5 12" id="KW-0808">Transferase</keyword>
<evidence type="ECO:0000256" key="6">
    <source>
        <dbReference type="ARBA" id="ARBA00022723"/>
    </source>
</evidence>
<organism evidence="13 14">
    <name type="scientific">Vagococcus fluvialis bH819</name>
    <dbReference type="NCBI Taxonomy" id="1255619"/>
    <lineage>
        <taxon>Bacteria</taxon>
        <taxon>Bacillati</taxon>
        <taxon>Bacillota</taxon>
        <taxon>Bacilli</taxon>
        <taxon>Lactobacillales</taxon>
        <taxon>Enterococcaceae</taxon>
        <taxon>Vagococcus</taxon>
    </lineage>
</organism>
<keyword evidence="14" id="KW-1185">Reference proteome</keyword>
<dbReference type="PANTHER" id="PTHR43281:SF1">
    <property type="entry name" value="FARNESYL DIPHOSPHATE SYNTHASE"/>
    <property type="match status" value="1"/>
</dbReference>
<dbReference type="GO" id="GO:0016114">
    <property type="term" value="P:terpenoid biosynthetic process"/>
    <property type="evidence" value="ECO:0007669"/>
    <property type="project" value="UniProtKB-ARBA"/>
</dbReference>
<dbReference type="GO" id="GO:0046872">
    <property type="term" value="F:metal ion binding"/>
    <property type="evidence" value="ECO:0007669"/>
    <property type="project" value="UniProtKB-KW"/>
</dbReference>
<dbReference type="EC" id="2.5.1.10" evidence="3"/>
<evidence type="ECO:0000256" key="11">
    <source>
        <dbReference type="ARBA" id="ARBA00049399"/>
    </source>
</evidence>
<evidence type="ECO:0000256" key="8">
    <source>
        <dbReference type="ARBA" id="ARBA00023229"/>
    </source>
</evidence>
<comment type="similarity">
    <text evidence="2 12">Belongs to the FPP/GGPP synthase family.</text>
</comment>
<dbReference type="GO" id="GO:0004337">
    <property type="term" value="F:(2E,6E)-farnesyl diphosphate synthase activity"/>
    <property type="evidence" value="ECO:0007669"/>
    <property type="project" value="UniProtKB-EC"/>
</dbReference>
<dbReference type="GO" id="GO:0005737">
    <property type="term" value="C:cytoplasm"/>
    <property type="evidence" value="ECO:0007669"/>
    <property type="project" value="UniProtKB-ARBA"/>
</dbReference>
<evidence type="ECO:0000256" key="7">
    <source>
        <dbReference type="ARBA" id="ARBA00022842"/>
    </source>
</evidence>
<comment type="catalytic activity">
    <reaction evidence="11">
        <text>isopentenyl diphosphate + (2E)-geranyl diphosphate = (2E,6E)-farnesyl diphosphate + diphosphate</text>
        <dbReference type="Rhea" id="RHEA:19361"/>
        <dbReference type="ChEBI" id="CHEBI:33019"/>
        <dbReference type="ChEBI" id="CHEBI:58057"/>
        <dbReference type="ChEBI" id="CHEBI:128769"/>
        <dbReference type="ChEBI" id="CHEBI:175763"/>
        <dbReference type="EC" id="2.5.1.10"/>
    </reaction>
</comment>
<keyword evidence="7" id="KW-0460">Magnesium</keyword>
<evidence type="ECO:0000256" key="1">
    <source>
        <dbReference type="ARBA" id="ARBA00001946"/>
    </source>
</evidence>
<dbReference type="SFLD" id="SFLDS00005">
    <property type="entry name" value="Isoprenoid_Synthase_Type_I"/>
    <property type="match status" value="1"/>
</dbReference>
<dbReference type="InterPro" id="IPR000092">
    <property type="entry name" value="Polyprenyl_synt"/>
</dbReference>